<dbReference type="InterPro" id="IPR026001">
    <property type="entry name" value="Abi-like_C"/>
</dbReference>
<accession>C4XJE7</accession>
<reference evidence="3 4" key="1">
    <citation type="journal article" date="2009" name="Genome Res.">
        <title>Whole genome sequence of Desulfovibrio magneticus strain RS-1 revealed common gene clusters in magnetotactic bacteria.</title>
        <authorList>
            <person name="Nakazawa H."/>
            <person name="Arakaki A."/>
            <person name="Narita-Yamada S."/>
            <person name="Yashiro I."/>
            <person name="Jinno K."/>
            <person name="Aoki N."/>
            <person name="Tsuruyama A."/>
            <person name="Okamura Y."/>
            <person name="Tanikawa S."/>
            <person name="Fujita N."/>
            <person name="Takeyama H."/>
            <person name="Matsunaga T."/>
        </authorList>
    </citation>
    <scope>NUCLEOTIDE SEQUENCE [LARGE SCALE GENOMIC DNA]</scope>
    <source>
        <strain evidence="4">ATCC 700980 / DSM 13731 / RS-1</strain>
    </source>
</reference>
<evidence type="ECO:0000313" key="3">
    <source>
        <dbReference type="EMBL" id="BAH76697.1"/>
    </source>
</evidence>
<dbReference type="Pfam" id="PF14355">
    <property type="entry name" value="Abi_C"/>
    <property type="match status" value="1"/>
</dbReference>
<gene>
    <name evidence="3" type="ordered locus">DMR_32060</name>
</gene>
<dbReference type="EMBL" id="AP010904">
    <property type="protein sequence ID" value="BAH76697.1"/>
    <property type="molecule type" value="Genomic_DNA"/>
</dbReference>
<dbReference type="InterPro" id="IPR040508">
    <property type="entry name" value="AbiJ_NTD5"/>
</dbReference>
<dbReference type="Proteomes" id="UP000009071">
    <property type="component" value="Chromosome"/>
</dbReference>
<feature type="domain" description="AbiJ N-terminal" evidence="2">
    <location>
        <begin position="16"/>
        <end position="102"/>
    </location>
</feature>
<sequence>MSHHAISNPLSPGISPKAVLALKRCIVSKFDSENWDEVTYLINDRDIINSHPKLLRSLSFGDDDYSGCVLGVLRQLIDLDKKNFDILADYCNLKDWLQNNDPQLFEELFGHIHPSLSAAEKVALDNSFNLSKHIQRIRESIETDPELAVGSTKEMLESVMKTVLMSFGDGDCKEDLPKLLKKVQKNLKLDPSEIHESVKGAEIVRRILSNLGQVVTGIYELRNIYGTGHGKIRNSGISPRHARLVVGVGAALASFLIETNEIRTAPPEKN</sequence>
<keyword evidence="4" id="KW-1185">Reference proteome</keyword>
<dbReference type="OrthoDB" id="9816036at2"/>
<evidence type="ECO:0000313" key="4">
    <source>
        <dbReference type="Proteomes" id="UP000009071"/>
    </source>
</evidence>
<dbReference type="HOGENOM" id="CLU_1007672_0_0_7"/>
<dbReference type="STRING" id="573370.DMR_32060"/>
<name>C4XJE7_SOLM1</name>
<evidence type="ECO:0008006" key="5">
    <source>
        <dbReference type="Google" id="ProtNLM"/>
    </source>
</evidence>
<dbReference type="AlphaFoldDB" id="C4XJE7"/>
<dbReference type="KEGG" id="dma:DMR_32060"/>
<evidence type="ECO:0000259" key="2">
    <source>
        <dbReference type="Pfam" id="PF18865"/>
    </source>
</evidence>
<dbReference type="Pfam" id="PF18865">
    <property type="entry name" value="AbiJ_NTD5"/>
    <property type="match status" value="1"/>
</dbReference>
<evidence type="ECO:0000259" key="1">
    <source>
        <dbReference type="Pfam" id="PF14355"/>
    </source>
</evidence>
<organism evidence="3 4">
    <name type="scientific">Solidesulfovibrio magneticus (strain ATCC 700980 / DSM 13731 / RS-1)</name>
    <name type="common">Desulfovibrio magneticus</name>
    <dbReference type="NCBI Taxonomy" id="573370"/>
    <lineage>
        <taxon>Bacteria</taxon>
        <taxon>Pseudomonadati</taxon>
        <taxon>Thermodesulfobacteriota</taxon>
        <taxon>Desulfovibrionia</taxon>
        <taxon>Desulfovibrionales</taxon>
        <taxon>Desulfovibrionaceae</taxon>
        <taxon>Solidesulfovibrio</taxon>
    </lineage>
</organism>
<proteinExistence type="predicted"/>
<dbReference type="eggNOG" id="ENOG502Z9XS">
    <property type="taxonomic scope" value="Bacteria"/>
</dbReference>
<feature type="domain" description="Abortive infection protein-like C-terminal" evidence="1">
    <location>
        <begin position="177"/>
        <end position="258"/>
    </location>
</feature>
<protein>
    <recommendedName>
        <fullName evidence="5">Abortive infection protein-like C-terminal domain-containing protein</fullName>
    </recommendedName>
</protein>
<dbReference type="RefSeq" id="WP_015861849.1">
    <property type="nucleotide sequence ID" value="NC_012796.1"/>
</dbReference>